<keyword evidence="6 7" id="KW-0472">Membrane</keyword>
<feature type="domain" description="ABC transmembrane type-1" evidence="8">
    <location>
        <begin position="73"/>
        <end position="262"/>
    </location>
</feature>
<evidence type="ECO:0000256" key="7">
    <source>
        <dbReference type="RuleBase" id="RU363032"/>
    </source>
</evidence>
<feature type="transmembrane region" description="Helical" evidence="7">
    <location>
        <begin position="105"/>
        <end position="124"/>
    </location>
</feature>
<dbReference type="Pfam" id="PF00528">
    <property type="entry name" value="BPD_transp_1"/>
    <property type="match status" value="1"/>
</dbReference>
<dbReference type="Proteomes" id="UP000245624">
    <property type="component" value="Unassembled WGS sequence"/>
</dbReference>
<feature type="transmembrane region" description="Helical" evidence="7">
    <location>
        <begin position="241"/>
        <end position="262"/>
    </location>
</feature>
<keyword evidence="10" id="KW-1185">Reference proteome</keyword>
<dbReference type="InterPro" id="IPR035906">
    <property type="entry name" value="MetI-like_sf"/>
</dbReference>
<evidence type="ECO:0000256" key="4">
    <source>
        <dbReference type="ARBA" id="ARBA00022692"/>
    </source>
</evidence>
<dbReference type="InterPro" id="IPR000515">
    <property type="entry name" value="MetI-like"/>
</dbReference>
<evidence type="ECO:0000259" key="8">
    <source>
        <dbReference type="PROSITE" id="PS50928"/>
    </source>
</evidence>
<evidence type="ECO:0000256" key="3">
    <source>
        <dbReference type="ARBA" id="ARBA00022475"/>
    </source>
</evidence>
<protein>
    <submittedName>
        <fullName evidence="9">Sugar ABC transporter permease</fullName>
    </submittedName>
</protein>
<dbReference type="Gene3D" id="1.10.3720.10">
    <property type="entry name" value="MetI-like"/>
    <property type="match status" value="1"/>
</dbReference>
<comment type="similarity">
    <text evidence="7">Belongs to the binding-protein-dependent transport system permease family.</text>
</comment>
<evidence type="ECO:0000313" key="10">
    <source>
        <dbReference type="Proteomes" id="UP000245624"/>
    </source>
</evidence>
<proteinExistence type="inferred from homology"/>
<feature type="transmembrane region" description="Helical" evidence="7">
    <location>
        <begin position="183"/>
        <end position="204"/>
    </location>
</feature>
<feature type="transmembrane region" description="Helical" evidence="7">
    <location>
        <begin position="144"/>
        <end position="162"/>
    </location>
</feature>
<dbReference type="CDD" id="cd06261">
    <property type="entry name" value="TM_PBP2"/>
    <property type="match status" value="1"/>
</dbReference>
<keyword evidence="3" id="KW-1003">Cell membrane</keyword>
<dbReference type="RefSeq" id="WP_054788779.1">
    <property type="nucleotide sequence ID" value="NZ_JAJUIE010000046.1"/>
</dbReference>
<evidence type="ECO:0000256" key="2">
    <source>
        <dbReference type="ARBA" id="ARBA00022448"/>
    </source>
</evidence>
<dbReference type="PANTHER" id="PTHR43744:SF8">
    <property type="entry name" value="SN-GLYCEROL-3-PHOSPHATE TRANSPORT SYSTEM PERMEASE PROTEIN UGPE"/>
    <property type="match status" value="1"/>
</dbReference>
<evidence type="ECO:0000256" key="1">
    <source>
        <dbReference type="ARBA" id="ARBA00004651"/>
    </source>
</evidence>
<evidence type="ECO:0000256" key="6">
    <source>
        <dbReference type="ARBA" id="ARBA00023136"/>
    </source>
</evidence>
<reference evidence="9 10" key="1">
    <citation type="submission" date="2018-05" db="EMBL/GenBank/DDBJ databases">
        <title>Genomic analysis of Gracilibacillus dipsosauri DD1 reveals novel features of a salt-tolerant amylase.</title>
        <authorList>
            <person name="Deutch C.E."/>
            <person name="Yang S."/>
        </authorList>
    </citation>
    <scope>NUCLEOTIDE SEQUENCE [LARGE SCALE GENOMIC DNA]</scope>
    <source>
        <strain evidence="9 10">DD1</strain>
    </source>
</reference>
<feature type="transmembrane region" description="Helical" evidence="7">
    <location>
        <begin position="12"/>
        <end position="34"/>
    </location>
</feature>
<keyword evidence="5 7" id="KW-1133">Transmembrane helix</keyword>
<comment type="caution">
    <text evidence="9">The sequence shown here is derived from an EMBL/GenBank/DDBJ whole genome shotgun (WGS) entry which is preliminary data.</text>
</comment>
<feature type="transmembrane region" description="Helical" evidence="7">
    <location>
        <begin position="72"/>
        <end position="98"/>
    </location>
</feature>
<keyword evidence="2 7" id="KW-0813">Transport</keyword>
<dbReference type="GO" id="GO:0055085">
    <property type="term" value="P:transmembrane transport"/>
    <property type="evidence" value="ECO:0007669"/>
    <property type="project" value="InterPro"/>
</dbReference>
<dbReference type="AlphaFoldDB" id="A0A317L2Q3"/>
<organism evidence="9 10">
    <name type="scientific">Gracilibacillus dipsosauri</name>
    <dbReference type="NCBI Taxonomy" id="178340"/>
    <lineage>
        <taxon>Bacteria</taxon>
        <taxon>Bacillati</taxon>
        <taxon>Bacillota</taxon>
        <taxon>Bacilli</taxon>
        <taxon>Bacillales</taxon>
        <taxon>Bacillaceae</taxon>
        <taxon>Gracilibacillus</taxon>
    </lineage>
</organism>
<dbReference type="GO" id="GO:0005886">
    <property type="term" value="C:plasma membrane"/>
    <property type="evidence" value="ECO:0007669"/>
    <property type="project" value="UniProtKB-SubCell"/>
</dbReference>
<accession>A0A317L2Q3</accession>
<comment type="subcellular location">
    <subcellularLocation>
        <location evidence="1 7">Cell membrane</location>
        <topology evidence="1 7">Multi-pass membrane protein</topology>
    </subcellularLocation>
</comment>
<dbReference type="OrthoDB" id="9771544at2"/>
<sequence>MNSKLTDRFSTVMLTTALFIVALMYLFPILWLLLSSLKPGSELFSYPLSIIPENPTVDGFVYSWSTMEFIKYFWNTLVVAIITTVLTVIASATCGYALAKYHYKWLNVFLICMLATTMLPTEVIMTPTFSVILDLGLYDSLSGLIIPSINTATGIFMFRQYFMTVPNDLIESARIDGANEGRIFFGLMLPIAKPVVITLAIFSFQWRWNDYIWPLIVLSDPNKYTVQIALRSLIGADNIDWVLLLSSSIISLVPMILIFIVFQRYIMDTGATSGLKG</sequence>
<gene>
    <name evidence="9" type="ORF">DLJ74_03090</name>
</gene>
<dbReference type="PROSITE" id="PS50928">
    <property type="entry name" value="ABC_TM1"/>
    <property type="match status" value="1"/>
</dbReference>
<evidence type="ECO:0000256" key="5">
    <source>
        <dbReference type="ARBA" id="ARBA00022989"/>
    </source>
</evidence>
<name>A0A317L2Q3_9BACI</name>
<evidence type="ECO:0000313" key="9">
    <source>
        <dbReference type="EMBL" id="PWU69925.1"/>
    </source>
</evidence>
<dbReference type="SUPFAM" id="SSF161098">
    <property type="entry name" value="MetI-like"/>
    <property type="match status" value="1"/>
</dbReference>
<dbReference type="PANTHER" id="PTHR43744">
    <property type="entry name" value="ABC TRANSPORTER PERMEASE PROTEIN MG189-RELATED-RELATED"/>
    <property type="match status" value="1"/>
</dbReference>
<dbReference type="EMBL" id="QGTD01000004">
    <property type="protein sequence ID" value="PWU69925.1"/>
    <property type="molecule type" value="Genomic_DNA"/>
</dbReference>
<keyword evidence="4 7" id="KW-0812">Transmembrane</keyword>